<evidence type="ECO:0000256" key="6">
    <source>
        <dbReference type="SAM" id="SignalP"/>
    </source>
</evidence>
<dbReference type="OrthoDB" id="2376965at2"/>
<feature type="transmembrane region" description="Helical" evidence="5">
    <location>
        <begin position="52"/>
        <end position="72"/>
    </location>
</feature>
<keyword evidence="7" id="KW-0966">Cell projection</keyword>
<dbReference type="Pfam" id="PF04347">
    <property type="entry name" value="FliO"/>
    <property type="match status" value="1"/>
</dbReference>
<dbReference type="GO" id="GO:0009425">
    <property type="term" value="C:bacterial-type flagellum basal body"/>
    <property type="evidence" value="ECO:0007669"/>
    <property type="project" value="UniProtKB-SubCell"/>
</dbReference>
<keyword evidence="7" id="KW-0282">Flagellum</keyword>
<name>A0A430J4Q2_9BACL</name>
<gene>
    <name evidence="7" type="primary">fliO</name>
    <name evidence="7" type="ORF">EJQ19_30545</name>
</gene>
<evidence type="ECO:0000313" key="7">
    <source>
        <dbReference type="EMBL" id="RTE01788.1"/>
    </source>
</evidence>
<dbReference type="AlphaFoldDB" id="A0A430J4Q2"/>
<dbReference type="RefSeq" id="WP_126144988.1">
    <property type="nucleotide sequence ID" value="NZ_RXHU01000131.1"/>
</dbReference>
<keyword evidence="5" id="KW-0975">Bacterial flagellum</keyword>
<organism evidence="7 8">
    <name type="scientific">Paenibacillus whitsoniae</name>
    <dbReference type="NCBI Taxonomy" id="2496558"/>
    <lineage>
        <taxon>Bacteria</taxon>
        <taxon>Bacillati</taxon>
        <taxon>Bacillota</taxon>
        <taxon>Bacilli</taxon>
        <taxon>Bacillales</taxon>
        <taxon>Paenibacillaceae</taxon>
        <taxon>Paenibacillus</taxon>
    </lineage>
</organism>
<proteinExistence type="inferred from homology"/>
<dbReference type="InterPro" id="IPR022781">
    <property type="entry name" value="Flagellar_biosynth_FliO"/>
</dbReference>
<feature type="signal peptide" evidence="6">
    <location>
        <begin position="1"/>
        <end position="21"/>
    </location>
</feature>
<evidence type="ECO:0000256" key="2">
    <source>
        <dbReference type="ARBA" id="ARBA00022692"/>
    </source>
</evidence>
<evidence type="ECO:0000256" key="3">
    <source>
        <dbReference type="ARBA" id="ARBA00022989"/>
    </source>
</evidence>
<comment type="similarity">
    <text evidence="5">Belongs to the FliO/MopB family.</text>
</comment>
<reference evidence="7 8" key="1">
    <citation type="submission" date="2018-12" db="EMBL/GenBank/DDBJ databases">
        <title>Bacillus ochoae sp. nov., Paenibacillus whitsoniae sp. nov., Paenibacillus spiritus sp. nov. Isolated from the Mars Exploration Rover during spacecraft assembly.</title>
        <authorList>
            <person name="Seuylemezian A."/>
            <person name="Vaishampayan P."/>
        </authorList>
    </citation>
    <scope>NUCLEOTIDE SEQUENCE [LARGE SCALE GENOMIC DNA]</scope>
    <source>
        <strain evidence="7 8">MER 54</strain>
    </source>
</reference>
<dbReference type="GO" id="GO:0005886">
    <property type="term" value="C:plasma membrane"/>
    <property type="evidence" value="ECO:0007669"/>
    <property type="project" value="UniProtKB-SubCell"/>
</dbReference>
<feature type="chain" id="PRO_5038882953" description="Flagellar protein" evidence="6">
    <location>
        <begin position="22"/>
        <end position="210"/>
    </location>
</feature>
<evidence type="ECO:0000256" key="1">
    <source>
        <dbReference type="ARBA" id="ARBA00022475"/>
    </source>
</evidence>
<keyword evidence="8" id="KW-1185">Reference proteome</keyword>
<keyword evidence="3 5" id="KW-1133">Transmembrane helix</keyword>
<accession>A0A430J4Q2</accession>
<keyword evidence="1 5" id="KW-1003">Cell membrane</keyword>
<keyword evidence="7" id="KW-0969">Cilium</keyword>
<evidence type="ECO:0000313" key="8">
    <source>
        <dbReference type="Proteomes" id="UP000276128"/>
    </source>
</evidence>
<dbReference type="EMBL" id="RXHU01000131">
    <property type="protein sequence ID" value="RTE01788.1"/>
    <property type="molecule type" value="Genomic_DNA"/>
</dbReference>
<keyword evidence="2 5" id="KW-0812">Transmembrane</keyword>
<comment type="subcellular location">
    <subcellularLocation>
        <location evidence="5">Cell membrane</location>
    </subcellularLocation>
    <subcellularLocation>
        <location evidence="5">Bacterial flagellum basal body</location>
    </subcellularLocation>
</comment>
<dbReference type="GO" id="GO:0044781">
    <property type="term" value="P:bacterial-type flagellum organization"/>
    <property type="evidence" value="ECO:0007669"/>
    <property type="project" value="UniProtKB-UniRule"/>
</dbReference>
<dbReference type="Proteomes" id="UP000276128">
    <property type="component" value="Unassembled WGS sequence"/>
</dbReference>
<comment type="caution">
    <text evidence="7">The sequence shown here is derived from an EMBL/GenBank/DDBJ whole genome shotgun (WGS) entry which is preliminary data.</text>
</comment>
<keyword evidence="4 5" id="KW-0472">Membrane</keyword>
<dbReference type="NCBIfam" id="TIGR03500">
    <property type="entry name" value="FliO_TIGR"/>
    <property type="match status" value="1"/>
</dbReference>
<sequence>MKRLQSKLGITALLFFSSSLATGQLAMAETDNTIDQSPADFPSTLTGASSFFMIVKVIIVLVLIIVLFYVLMRYLARKNRGSMFGSSIRSLGGVPLGPNKSIQLVEIGHSILVVGVGDNIQMLDKITDADEIAYITDLLQQSQEDRMGLASVSKWMGKLSGKKTVEEEEVELTASFQQVFHNKIQQVSTRNKQAQQWLSDQKQTDRLNDE</sequence>
<evidence type="ECO:0000256" key="5">
    <source>
        <dbReference type="RuleBase" id="RU362064"/>
    </source>
</evidence>
<evidence type="ECO:0000256" key="4">
    <source>
        <dbReference type="ARBA" id="ARBA00023136"/>
    </source>
</evidence>
<protein>
    <recommendedName>
        <fullName evidence="5">Flagellar protein</fullName>
    </recommendedName>
</protein>
<keyword evidence="6" id="KW-0732">Signal</keyword>